<gene>
    <name evidence="6" type="ORF">MEDL_37794</name>
</gene>
<keyword evidence="4 5" id="KW-0472">Membrane</keyword>
<reference evidence="6" key="1">
    <citation type="submission" date="2021-03" db="EMBL/GenBank/DDBJ databases">
        <authorList>
            <person name="Bekaert M."/>
        </authorList>
    </citation>
    <scope>NUCLEOTIDE SEQUENCE</scope>
</reference>
<evidence type="ECO:0000256" key="5">
    <source>
        <dbReference type="SAM" id="Phobius"/>
    </source>
</evidence>
<dbReference type="SUPFAM" id="SSF48652">
    <property type="entry name" value="Tetraspanin"/>
    <property type="match status" value="1"/>
</dbReference>
<evidence type="ECO:0000256" key="3">
    <source>
        <dbReference type="ARBA" id="ARBA00022989"/>
    </source>
</evidence>
<dbReference type="OrthoDB" id="6151390at2759"/>
<name>A0A8S3T0Y6_MYTED</name>
<feature type="transmembrane region" description="Helical" evidence="5">
    <location>
        <begin position="113"/>
        <end position="132"/>
    </location>
</feature>
<dbReference type="AlphaFoldDB" id="A0A8S3T0Y6"/>
<sequence>MWYTNELFQPTKDCSQTGYQSQLLVLVKKNHHHVQMYSGNNTVLLSIIYHKKTELYNTLLDYTKAYESGNNYLSYWNRVETFPEFLTKLGCQNSSPERHYCWSLYVQELGSYLEIYIGIIVTCMVCQMQFYHYYFYDILVGLAAASVVIGICTSLVAILGLLGSWRKSKRFLITNSVLSFTLHVPRVIAVVIWIVFIEEINDDMKFQLWLQQLGYFYGGNGNEITGKWNDMIMTLQCCGVNYYSETHTSQGIQFCCKNANLRILDKEDPNTNSYSGIFNYFGGCGGYKTDVSF</sequence>
<evidence type="ECO:0000256" key="2">
    <source>
        <dbReference type="ARBA" id="ARBA00022692"/>
    </source>
</evidence>
<dbReference type="EMBL" id="CAJPWZ010001808">
    <property type="protein sequence ID" value="CAG2224583.1"/>
    <property type="molecule type" value="Genomic_DNA"/>
</dbReference>
<keyword evidence="2 5" id="KW-0812">Transmembrane</keyword>
<dbReference type="InterPro" id="IPR008952">
    <property type="entry name" value="Tetraspanin_EC2_sf"/>
</dbReference>
<dbReference type="Pfam" id="PF00335">
    <property type="entry name" value="Tetraspanin"/>
    <property type="match status" value="1"/>
</dbReference>
<accession>A0A8S3T0Y6</accession>
<evidence type="ECO:0000313" key="7">
    <source>
        <dbReference type="Proteomes" id="UP000683360"/>
    </source>
</evidence>
<evidence type="ECO:0000256" key="1">
    <source>
        <dbReference type="ARBA" id="ARBA00004141"/>
    </source>
</evidence>
<proteinExistence type="predicted"/>
<feature type="transmembrane region" description="Helical" evidence="5">
    <location>
        <begin position="177"/>
        <end position="196"/>
    </location>
</feature>
<comment type="subcellular location">
    <subcellularLocation>
        <location evidence="1">Membrane</location>
        <topology evidence="1">Multi-pass membrane protein</topology>
    </subcellularLocation>
</comment>
<dbReference type="InterPro" id="IPR018499">
    <property type="entry name" value="Tetraspanin/Peripherin"/>
</dbReference>
<dbReference type="GO" id="GO:0016020">
    <property type="term" value="C:membrane"/>
    <property type="evidence" value="ECO:0007669"/>
    <property type="project" value="UniProtKB-SubCell"/>
</dbReference>
<evidence type="ECO:0000256" key="4">
    <source>
        <dbReference type="ARBA" id="ARBA00023136"/>
    </source>
</evidence>
<comment type="caution">
    <text evidence="6">The sequence shown here is derived from an EMBL/GenBank/DDBJ whole genome shotgun (WGS) entry which is preliminary data.</text>
</comment>
<keyword evidence="7" id="KW-1185">Reference proteome</keyword>
<evidence type="ECO:0000313" key="6">
    <source>
        <dbReference type="EMBL" id="CAG2224583.1"/>
    </source>
</evidence>
<keyword evidence="3 5" id="KW-1133">Transmembrane helix</keyword>
<protein>
    <submittedName>
        <fullName evidence="6">Uncharacterized protein</fullName>
    </submittedName>
</protein>
<organism evidence="6 7">
    <name type="scientific">Mytilus edulis</name>
    <name type="common">Blue mussel</name>
    <dbReference type="NCBI Taxonomy" id="6550"/>
    <lineage>
        <taxon>Eukaryota</taxon>
        <taxon>Metazoa</taxon>
        <taxon>Spiralia</taxon>
        <taxon>Lophotrochozoa</taxon>
        <taxon>Mollusca</taxon>
        <taxon>Bivalvia</taxon>
        <taxon>Autobranchia</taxon>
        <taxon>Pteriomorphia</taxon>
        <taxon>Mytilida</taxon>
        <taxon>Mytiloidea</taxon>
        <taxon>Mytilidae</taxon>
        <taxon>Mytilinae</taxon>
        <taxon>Mytilus</taxon>
    </lineage>
</organism>
<dbReference type="Proteomes" id="UP000683360">
    <property type="component" value="Unassembled WGS sequence"/>
</dbReference>
<feature type="transmembrane region" description="Helical" evidence="5">
    <location>
        <begin position="138"/>
        <end position="165"/>
    </location>
</feature>